<keyword evidence="10" id="KW-0902">Two-component regulatory system</keyword>
<feature type="transmembrane region" description="Helical" evidence="12">
    <location>
        <begin position="372"/>
        <end position="392"/>
    </location>
</feature>
<keyword evidence="4" id="KW-1003">Cell membrane</keyword>
<dbReference type="InterPro" id="IPR036890">
    <property type="entry name" value="HATPase_C_sf"/>
</dbReference>
<dbReference type="GO" id="GO:0005886">
    <property type="term" value="C:plasma membrane"/>
    <property type="evidence" value="ECO:0007669"/>
    <property type="project" value="UniProtKB-SubCell"/>
</dbReference>
<evidence type="ECO:0000256" key="2">
    <source>
        <dbReference type="ARBA" id="ARBA00004651"/>
    </source>
</evidence>
<dbReference type="STRING" id="1216932.CM240_0501"/>
<evidence type="ECO:0000256" key="12">
    <source>
        <dbReference type="SAM" id="Phobius"/>
    </source>
</evidence>
<protein>
    <recommendedName>
        <fullName evidence="3">histidine kinase</fullName>
        <ecNumber evidence="3">2.7.13.3</ecNumber>
    </recommendedName>
</protein>
<evidence type="ECO:0000313" key="14">
    <source>
        <dbReference type="Proteomes" id="UP000019426"/>
    </source>
</evidence>
<dbReference type="KEGG" id="clt:CM240_0501"/>
<proteinExistence type="predicted"/>
<dbReference type="PANTHER" id="PTHR45528:SF1">
    <property type="entry name" value="SENSOR HISTIDINE KINASE CPXA"/>
    <property type="match status" value="1"/>
</dbReference>
<dbReference type="RefSeq" id="WP_044036151.1">
    <property type="nucleotide sequence ID" value="NZ_HG917868.1"/>
</dbReference>
<keyword evidence="5" id="KW-0597">Phosphoprotein</keyword>
<dbReference type="EC" id="2.7.13.3" evidence="3"/>
<keyword evidence="14" id="KW-1185">Reference proteome</keyword>
<dbReference type="InterPro" id="IPR050398">
    <property type="entry name" value="HssS/ArlS-like"/>
</dbReference>
<keyword evidence="12" id="KW-0812">Transmembrane</keyword>
<evidence type="ECO:0000256" key="8">
    <source>
        <dbReference type="ARBA" id="ARBA00022777"/>
    </source>
</evidence>
<keyword evidence="9" id="KW-0067">ATP-binding</keyword>
<dbReference type="EMBL" id="HG917868">
    <property type="protein sequence ID" value="CDM67666.1"/>
    <property type="molecule type" value="Genomic_DNA"/>
</dbReference>
<keyword evidence="8" id="KW-0418">Kinase</keyword>
<dbReference type="Proteomes" id="UP000019426">
    <property type="component" value="Chromosome M2/40_rep1"/>
</dbReference>
<name>W6RST2_9CLOT</name>
<evidence type="ECO:0000256" key="1">
    <source>
        <dbReference type="ARBA" id="ARBA00000085"/>
    </source>
</evidence>
<evidence type="ECO:0000256" key="7">
    <source>
        <dbReference type="ARBA" id="ARBA00022741"/>
    </source>
</evidence>
<dbReference type="AlphaFoldDB" id="W6RST2"/>
<evidence type="ECO:0000313" key="13">
    <source>
        <dbReference type="EMBL" id="CDM67666.1"/>
    </source>
</evidence>
<feature type="transmembrane region" description="Helical" evidence="12">
    <location>
        <begin position="404"/>
        <end position="430"/>
    </location>
</feature>
<dbReference type="PANTHER" id="PTHR45528">
    <property type="entry name" value="SENSOR HISTIDINE KINASE CPXA"/>
    <property type="match status" value="1"/>
</dbReference>
<keyword evidence="6" id="KW-0808">Transferase</keyword>
<evidence type="ECO:0000256" key="10">
    <source>
        <dbReference type="ARBA" id="ARBA00023012"/>
    </source>
</evidence>
<comment type="subcellular location">
    <subcellularLocation>
        <location evidence="2">Cell membrane</location>
        <topology evidence="2">Multi-pass membrane protein</topology>
    </subcellularLocation>
</comment>
<dbReference type="PATRIC" id="fig|1216932.3.peg.485"/>
<evidence type="ECO:0000256" key="5">
    <source>
        <dbReference type="ARBA" id="ARBA00022553"/>
    </source>
</evidence>
<dbReference type="Gene3D" id="3.30.565.10">
    <property type="entry name" value="Histidine kinase-like ATPase, C-terminal domain"/>
    <property type="match status" value="1"/>
</dbReference>
<dbReference type="GO" id="GO:0005524">
    <property type="term" value="F:ATP binding"/>
    <property type="evidence" value="ECO:0007669"/>
    <property type="project" value="UniProtKB-KW"/>
</dbReference>
<keyword evidence="12" id="KW-1133">Transmembrane helix</keyword>
<gene>
    <name evidence="13" type="ORF">CM240_0501</name>
</gene>
<evidence type="ECO:0000256" key="4">
    <source>
        <dbReference type="ARBA" id="ARBA00022475"/>
    </source>
</evidence>
<reference evidence="13 14" key="1">
    <citation type="submission" date="2013-11" db="EMBL/GenBank/DDBJ databases">
        <title>Complete genome sequence of Clostridum sp. M2/40.</title>
        <authorList>
            <person name="Wibberg D."/>
            <person name="Puehler A."/>
            <person name="Schlueter A."/>
        </authorList>
    </citation>
    <scope>NUCLEOTIDE SEQUENCE [LARGE SCALE GENOMIC DNA]</scope>
    <source>
        <strain evidence="14">M2/40</strain>
    </source>
</reference>
<evidence type="ECO:0000256" key="9">
    <source>
        <dbReference type="ARBA" id="ARBA00022840"/>
    </source>
</evidence>
<feature type="transmembrane region" description="Helical" evidence="12">
    <location>
        <begin position="270"/>
        <end position="289"/>
    </location>
</feature>
<evidence type="ECO:0000256" key="3">
    <source>
        <dbReference type="ARBA" id="ARBA00012438"/>
    </source>
</evidence>
<sequence>MKSFIRVLMALWSIILVFTIGLSINYIDTLNVNGVGVNGDITVLTSYNDGASVADNAITSYIEEKNSFENIDKEVYNLIDTNTIDFYISFIDGEGKRNEISSIKNTGNSSYEKLLKSLINDSTISYLNGTIIREKEEPENWNEIRDEYGYYGMDYDQYYYENLNEMYTEETKEPLKIVKVLRGEEQSIDQNKNSMTHHIEEGVKGKGVVYTWTKPEVVKEHMYKVSSSYNEFSKVITVILVSSFILLFTGAMIIRYLIRAKKIEFKEITNIKLILEIKIAIVVSLIAMLNNYIQNNRGLAYSILSSICNKKGLNIDINSYSYVSGIVKILAQGSLIAVIIVFVWWGANMILSKEFRKKEIEKSLYLNLKEEAKLKGYYLLVAAGIVCFWIIFNSVTNYGNDVLAAVTYVVICFAVIIPIISKLIDGLIYINQCTSRDNKRIDEETDEIGLVPIDIIIKNINKIKESIKEKVTSTSSNKNFKEQVVENMAEQLIDPVEKMVVYAENISENKDRMENLNKLWIESNDLKESVDRLFEISKANTNTLKLNLADVNVSNLLDQAIGEYEDEIDKNQLKLIRNNKETFYSRLDGEKFFKALDNIMNVIVKESFKNTRIYIDTILGENSGILEIKYISREEVILEDKINILEAISDDGSNQLLLSKALIDAQGGNVDILVDGDLVKITIMLKVLSKGGE</sequence>
<evidence type="ECO:0000256" key="11">
    <source>
        <dbReference type="ARBA" id="ARBA00023136"/>
    </source>
</evidence>
<dbReference type="GO" id="GO:0000155">
    <property type="term" value="F:phosphorelay sensor kinase activity"/>
    <property type="evidence" value="ECO:0007669"/>
    <property type="project" value="TreeGrafter"/>
</dbReference>
<comment type="catalytic activity">
    <reaction evidence="1">
        <text>ATP + protein L-histidine = ADP + protein N-phospho-L-histidine.</text>
        <dbReference type="EC" id="2.7.13.3"/>
    </reaction>
</comment>
<keyword evidence="7" id="KW-0547">Nucleotide-binding</keyword>
<dbReference type="HOGENOM" id="CLU_397254_0_0_9"/>
<organism evidence="13 14">
    <name type="scientific">Clostridium bornimense</name>
    <dbReference type="NCBI Taxonomy" id="1216932"/>
    <lineage>
        <taxon>Bacteria</taxon>
        <taxon>Bacillati</taxon>
        <taxon>Bacillota</taxon>
        <taxon>Clostridia</taxon>
        <taxon>Eubacteriales</taxon>
        <taxon>Clostridiaceae</taxon>
        <taxon>Clostridium</taxon>
    </lineage>
</organism>
<feature type="transmembrane region" description="Helical" evidence="12">
    <location>
        <begin position="235"/>
        <end position="258"/>
    </location>
</feature>
<evidence type="ECO:0000256" key="6">
    <source>
        <dbReference type="ARBA" id="ARBA00022679"/>
    </source>
</evidence>
<feature type="transmembrane region" description="Helical" evidence="12">
    <location>
        <begin position="329"/>
        <end position="351"/>
    </location>
</feature>
<dbReference type="eggNOG" id="COG2205">
    <property type="taxonomic scope" value="Bacteria"/>
</dbReference>
<keyword evidence="11 12" id="KW-0472">Membrane</keyword>
<accession>W6RST2</accession>